<proteinExistence type="predicted"/>
<dbReference type="AlphaFoldDB" id="L8B9D7"/>
<accession>L8B9D7</accession>
<name>L8B9D7_PHLRA</name>
<sequence length="63" mass="7765">MLRVWQIKTTNNLIYYNDYNGYFFLISFVYLFFFKYYSGHRPNLKSFNLNIVLIEKKINIIVL</sequence>
<dbReference type="GeneID" id="14469567"/>
<geneLocation type="mitochondrion" evidence="2"/>
<dbReference type="EMBL" id="HE613568">
    <property type="protein sequence ID" value="CCE89242.1"/>
    <property type="molecule type" value="Genomic_DNA"/>
</dbReference>
<reference evidence="2" key="1">
    <citation type="journal article" date="2014" name="PLoS ONE">
        <title>Mitochondrial Genome of Phlebia radiata Is the Second Largest (156 kbp) among Fungi and Features Signs of Genome Flexibility and Recent Recombination Events.</title>
        <authorList>
            <person name="Salavirta H."/>
            <person name="Oksanen I."/>
            <person name="Kuuskeri J."/>
            <person name="Makela M."/>
            <person name="Laine P."/>
            <person name="Paulin L."/>
            <person name="Lundell T."/>
        </authorList>
    </citation>
    <scope>NUCLEOTIDE SEQUENCE</scope>
    <source>
        <strain evidence="2">79</strain>
    </source>
</reference>
<organism evidence="2">
    <name type="scientific">Phlebia radiata</name>
    <name type="common">White-rot fungus</name>
    <dbReference type="NCBI Taxonomy" id="5308"/>
    <lineage>
        <taxon>Eukaryota</taxon>
        <taxon>Fungi</taxon>
        <taxon>Dikarya</taxon>
        <taxon>Basidiomycota</taxon>
        <taxon>Agaricomycotina</taxon>
        <taxon>Agaricomycetes</taxon>
        <taxon>Polyporales</taxon>
        <taxon>Meruliaceae</taxon>
        <taxon>Phlebia</taxon>
    </lineage>
</organism>
<evidence type="ECO:0000313" key="2">
    <source>
        <dbReference type="EMBL" id="CCE89242.1"/>
    </source>
</evidence>
<keyword evidence="1" id="KW-1133">Transmembrane helix</keyword>
<keyword evidence="1" id="KW-0812">Transmembrane</keyword>
<feature type="transmembrane region" description="Helical" evidence="1">
    <location>
        <begin position="20"/>
        <end position="37"/>
    </location>
</feature>
<gene>
    <name evidence="2" type="ORF">PRA_mt0179</name>
</gene>
<dbReference type="RefSeq" id="YP_007374961.1">
    <property type="nucleotide sequence ID" value="NC_020148.1"/>
</dbReference>
<keyword evidence="1" id="KW-0472">Membrane</keyword>
<evidence type="ECO:0000256" key="1">
    <source>
        <dbReference type="SAM" id="Phobius"/>
    </source>
</evidence>
<keyword evidence="2" id="KW-0496">Mitochondrion</keyword>
<protein>
    <submittedName>
        <fullName evidence="2">Uncharacterized protein</fullName>
    </submittedName>
</protein>